<gene>
    <name evidence="1" type="ORF">Hypma_008943</name>
</gene>
<comment type="caution">
    <text evidence="1">The sequence shown here is derived from an EMBL/GenBank/DDBJ whole genome shotgun (WGS) entry which is preliminary data.</text>
</comment>
<proteinExistence type="predicted"/>
<dbReference type="Proteomes" id="UP000076154">
    <property type="component" value="Unassembled WGS sequence"/>
</dbReference>
<dbReference type="AlphaFoldDB" id="A0A369JNM1"/>
<protein>
    <submittedName>
        <fullName evidence="1">Uncharacterized protein</fullName>
    </submittedName>
</protein>
<evidence type="ECO:0000313" key="2">
    <source>
        <dbReference type="Proteomes" id="UP000076154"/>
    </source>
</evidence>
<name>A0A369JNM1_HYPMA</name>
<evidence type="ECO:0000313" key="1">
    <source>
        <dbReference type="EMBL" id="RDB23831.1"/>
    </source>
</evidence>
<accession>A0A369JNM1</accession>
<dbReference type="InParanoid" id="A0A369JNM1"/>
<dbReference type="EMBL" id="LUEZ02000046">
    <property type="protein sequence ID" value="RDB23831.1"/>
    <property type="molecule type" value="Genomic_DNA"/>
</dbReference>
<reference evidence="1" key="1">
    <citation type="submission" date="2018-04" db="EMBL/GenBank/DDBJ databases">
        <title>Whole genome sequencing of Hypsizygus marmoreus.</title>
        <authorList>
            <person name="Choi I.-G."/>
            <person name="Min B."/>
            <person name="Kim J.-G."/>
            <person name="Kim S."/>
            <person name="Oh Y.-L."/>
            <person name="Kong W.-S."/>
            <person name="Park H."/>
            <person name="Jeong J."/>
            <person name="Song E.-S."/>
        </authorList>
    </citation>
    <scope>NUCLEOTIDE SEQUENCE [LARGE SCALE GENOMIC DNA]</scope>
    <source>
        <strain evidence="1">51987-8</strain>
    </source>
</reference>
<sequence>MVLKTEAVFPLTTSPKPLPSIWVLEISPYVPYHLPFQLIKIQVLKSFRKIETIMHTLQLILVALPPLLASALGPINIERRTACPTGYAEHSRAPCVLLCHSVRGDEMLRIALDCTATSNLEGSSDIVRRAEGYDHRARCIGLKDKNSYEHVLTDVIHPSHWK</sequence>
<keyword evidence="2" id="KW-1185">Reference proteome</keyword>
<organism evidence="1 2">
    <name type="scientific">Hypsizygus marmoreus</name>
    <name type="common">White beech mushroom</name>
    <name type="synonym">Agaricus marmoreus</name>
    <dbReference type="NCBI Taxonomy" id="39966"/>
    <lineage>
        <taxon>Eukaryota</taxon>
        <taxon>Fungi</taxon>
        <taxon>Dikarya</taxon>
        <taxon>Basidiomycota</taxon>
        <taxon>Agaricomycotina</taxon>
        <taxon>Agaricomycetes</taxon>
        <taxon>Agaricomycetidae</taxon>
        <taxon>Agaricales</taxon>
        <taxon>Tricholomatineae</taxon>
        <taxon>Lyophyllaceae</taxon>
        <taxon>Hypsizygus</taxon>
    </lineage>
</organism>